<accession>A0A815XXP2</accession>
<keyword evidence="3" id="KW-1185">Reference proteome</keyword>
<dbReference type="Gene3D" id="3.75.10.10">
    <property type="entry name" value="L-arginine/glycine Amidinotransferase, Chain A"/>
    <property type="match status" value="1"/>
</dbReference>
<dbReference type="Proteomes" id="UP000663832">
    <property type="component" value="Unassembled WGS sequence"/>
</dbReference>
<protein>
    <submittedName>
        <fullName evidence="1">Uncharacterized protein</fullName>
    </submittedName>
</protein>
<dbReference type="EMBL" id="CAJNOM010005708">
    <property type="protein sequence ID" value="CAF1665619.1"/>
    <property type="molecule type" value="Genomic_DNA"/>
</dbReference>
<dbReference type="Proteomes" id="UP000663877">
    <property type="component" value="Unassembled WGS sequence"/>
</dbReference>
<evidence type="ECO:0000313" key="3">
    <source>
        <dbReference type="Proteomes" id="UP000663832"/>
    </source>
</evidence>
<comment type="caution">
    <text evidence="1">The sequence shown here is derived from an EMBL/GenBank/DDBJ whole genome shotgun (WGS) entry which is preliminary data.</text>
</comment>
<reference evidence="1" key="1">
    <citation type="submission" date="2021-02" db="EMBL/GenBank/DDBJ databases">
        <authorList>
            <person name="Nowell W R."/>
        </authorList>
    </citation>
    <scope>NUCLEOTIDE SEQUENCE</scope>
</reference>
<evidence type="ECO:0000313" key="2">
    <source>
        <dbReference type="EMBL" id="CAF1665619.1"/>
    </source>
</evidence>
<dbReference type="PANTHER" id="PTHR47271:SF2">
    <property type="entry name" value="ARGININE DEIMINASE"/>
    <property type="match status" value="1"/>
</dbReference>
<dbReference type="AlphaFoldDB" id="A0A815XXP2"/>
<dbReference type="GO" id="GO:0019546">
    <property type="term" value="P:L-arginine deiminase pathway"/>
    <property type="evidence" value="ECO:0007669"/>
    <property type="project" value="TreeGrafter"/>
</dbReference>
<proteinExistence type="predicted"/>
<dbReference type="GO" id="GO:0016990">
    <property type="term" value="F:arginine deiminase activity"/>
    <property type="evidence" value="ECO:0007669"/>
    <property type="project" value="TreeGrafter"/>
</dbReference>
<dbReference type="EMBL" id="CAJNOI010005303">
    <property type="protein sequence ID" value="CAF1563242.1"/>
    <property type="molecule type" value="Genomic_DNA"/>
</dbReference>
<dbReference type="OrthoDB" id="5590314at2759"/>
<gene>
    <name evidence="1" type="ORF">BJG266_LOCUS47126</name>
    <name evidence="2" type="ORF">QVE165_LOCUS64162</name>
</gene>
<dbReference type="SUPFAM" id="SSF55909">
    <property type="entry name" value="Pentein"/>
    <property type="match status" value="1"/>
</dbReference>
<dbReference type="PANTHER" id="PTHR47271">
    <property type="entry name" value="ARGININE DEIMINASE"/>
    <property type="match status" value="1"/>
</dbReference>
<evidence type="ECO:0000313" key="4">
    <source>
        <dbReference type="Proteomes" id="UP000663877"/>
    </source>
</evidence>
<organism evidence="1 4">
    <name type="scientific">Adineta steineri</name>
    <dbReference type="NCBI Taxonomy" id="433720"/>
    <lineage>
        <taxon>Eukaryota</taxon>
        <taxon>Metazoa</taxon>
        <taxon>Spiralia</taxon>
        <taxon>Gnathifera</taxon>
        <taxon>Rotifera</taxon>
        <taxon>Eurotatoria</taxon>
        <taxon>Bdelloidea</taxon>
        <taxon>Adinetida</taxon>
        <taxon>Adinetidae</taxon>
        <taxon>Adineta</taxon>
    </lineage>
</organism>
<name>A0A815XXP2_9BILA</name>
<sequence>MRKYSSQSFSLTDNMDISTSKIKDILDEFGVGVHSECGKLDIVLMHRPGKELLRLTKENHDHFLYDALPNIIQTQQSHDIFSQYLRDHGI</sequence>
<evidence type="ECO:0000313" key="1">
    <source>
        <dbReference type="EMBL" id="CAF1563242.1"/>
    </source>
</evidence>
<feature type="non-terminal residue" evidence="1">
    <location>
        <position position="90"/>
    </location>
</feature>